<dbReference type="InterPro" id="IPR004013">
    <property type="entry name" value="PHP_dom"/>
</dbReference>
<evidence type="ECO:0000259" key="1">
    <source>
        <dbReference type="SMART" id="SM00481"/>
    </source>
</evidence>
<dbReference type="SMART" id="SM00481">
    <property type="entry name" value="POLIIIAc"/>
    <property type="match status" value="1"/>
</dbReference>
<name>A0ABV5LN81_9ACTN</name>
<dbReference type="PANTHER" id="PTHR42924:SF3">
    <property type="entry name" value="POLYMERASE_HISTIDINOL PHOSPHATASE N-TERMINAL DOMAIN-CONTAINING PROTEIN"/>
    <property type="match status" value="1"/>
</dbReference>
<dbReference type="Proteomes" id="UP001589748">
    <property type="component" value="Unassembled WGS sequence"/>
</dbReference>
<dbReference type="InterPro" id="IPR003141">
    <property type="entry name" value="Pol/His_phosphatase_N"/>
</dbReference>
<evidence type="ECO:0000313" key="2">
    <source>
        <dbReference type="EMBL" id="MFB9375550.1"/>
    </source>
</evidence>
<comment type="caution">
    <text evidence="2">The sequence shown here is derived from an EMBL/GenBank/DDBJ whole genome shotgun (WGS) entry which is preliminary data.</text>
</comment>
<organism evidence="2 3">
    <name type="scientific">Kineococcus gynurae</name>
    <dbReference type="NCBI Taxonomy" id="452979"/>
    <lineage>
        <taxon>Bacteria</taxon>
        <taxon>Bacillati</taxon>
        <taxon>Actinomycetota</taxon>
        <taxon>Actinomycetes</taxon>
        <taxon>Kineosporiales</taxon>
        <taxon>Kineosporiaceae</taxon>
        <taxon>Kineococcus</taxon>
    </lineage>
</organism>
<dbReference type="Pfam" id="PF02811">
    <property type="entry name" value="PHP"/>
    <property type="match status" value="1"/>
</dbReference>
<sequence>MRIDLHTHSAVSDGTETPTELVASAAAAGLDVVALTDHDTTAGWDEAFAAGQRHGVRVVPGVEISCQRRGISVHLLAYHHDPAEPVLRELLTRSRESRESRARRMVDNLTPVTGLTWAAVQAQVADGATIGRPHLADALVAAGIVPDRDEAFRTWLSARSPYFVPHVAPDPAEAVRLVRAAGGVPVVAHPAASKRGRCLTEEDIEEMVAAGMLGIEVDHRDHTEDERARLRRWADAFGLLITGSSDYHGTGKQNRLGENTTRPEVYEGIDAAVAR</sequence>
<dbReference type="Gene3D" id="1.10.150.650">
    <property type="match status" value="1"/>
</dbReference>
<dbReference type="InterPro" id="IPR016195">
    <property type="entry name" value="Pol/histidinol_Pase-like"/>
</dbReference>
<reference evidence="2 3" key="1">
    <citation type="submission" date="2024-09" db="EMBL/GenBank/DDBJ databases">
        <authorList>
            <person name="Sun Q."/>
            <person name="Mori K."/>
        </authorList>
    </citation>
    <scope>NUCLEOTIDE SEQUENCE [LARGE SCALE GENOMIC DNA]</scope>
    <source>
        <strain evidence="2 3">TISTR 1856</strain>
    </source>
</reference>
<dbReference type="Gene3D" id="3.20.20.140">
    <property type="entry name" value="Metal-dependent hydrolases"/>
    <property type="match status" value="1"/>
</dbReference>
<dbReference type="InterPro" id="IPR052018">
    <property type="entry name" value="PHP_domain"/>
</dbReference>
<dbReference type="CDD" id="cd07438">
    <property type="entry name" value="PHP_HisPPase_AMP"/>
    <property type="match status" value="1"/>
</dbReference>
<dbReference type="SUPFAM" id="SSF89550">
    <property type="entry name" value="PHP domain-like"/>
    <property type="match status" value="1"/>
</dbReference>
<dbReference type="PANTHER" id="PTHR42924">
    <property type="entry name" value="EXONUCLEASE"/>
    <property type="match status" value="1"/>
</dbReference>
<proteinExistence type="predicted"/>
<accession>A0ABV5LN81</accession>
<evidence type="ECO:0000313" key="3">
    <source>
        <dbReference type="Proteomes" id="UP001589748"/>
    </source>
</evidence>
<gene>
    <name evidence="2" type="ORF">ACFFVI_01080</name>
</gene>
<dbReference type="EMBL" id="JBHMDM010000001">
    <property type="protein sequence ID" value="MFB9375550.1"/>
    <property type="molecule type" value="Genomic_DNA"/>
</dbReference>
<dbReference type="RefSeq" id="WP_380136153.1">
    <property type="nucleotide sequence ID" value="NZ_JBHLUI010000006.1"/>
</dbReference>
<protein>
    <submittedName>
        <fullName evidence="2">PHP domain-containing protein</fullName>
    </submittedName>
</protein>
<keyword evidence="3" id="KW-1185">Reference proteome</keyword>
<feature type="domain" description="Polymerase/histidinol phosphatase N-terminal" evidence="1">
    <location>
        <begin position="3"/>
        <end position="68"/>
    </location>
</feature>